<proteinExistence type="predicted"/>
<evidence type="ECO:0008006" key="7">
    <source>
        <dbReference type="Google" id="ProtNLM"/>
    </source>
</evidence>
<dbReference type="Pfam" id="PF13111">
    <property type="entry name" value="pPIWI_RE_X"/>
    <property type="match status" value="1"/>
</dbReference>
<accession>A0A918WDA0</accession>
<protein>
    <recommendedName>
        <fullName evidence="7">DUF3962 domain-containing protein</fullName>
    </recommendedName>
</protein>
<evidence type="ECO:0000259" key="2">
    <source>
        <dbReference type="Pfam" id="PF13032"/>
    </source>
</evidence>
<feature type="region of interest" description="Disordered" evidence="1">
    <location>
        <begin position="683"/>
        <end position="726"/>
    </location>
</feature>
<gene>
    <name evidence="5" type="ORF">GCM10010305_50960</name>
</gene>
<keyword evidence="6" id="KW-1185">Reference proteome</keyword>
<dbReference type="InterPro" id="IPR040496">
    <property type="entry name" value="MID_pPIWI_RE"/>
</dbReference>
<dbReference type="RefSeq" id="WP_189981485.1">
    <property type="nucleotide sequence ID" value="NZ_BMUL01000016.1"/>
</dbReference>
<feature type="region of interest" description="Disordered" evidence="1">
    <location>
        <begin position="387"/>
        <end position="410"/>
    </location>
</feature>
<dbReference type="Pfam" id="PF13032">
    <property type="entry name" value="RNaseH_pPIWI_RE"/>
    <property type="match status" value="1"/>
</dbReference>
<organism evidence="5 6">
    <name type="scientific">Streptomyces termitum</name>
    <dbReference type="NCBI Taxonomy" id="67368"/>
    <lineage>
        <taxon>Bacteria</taxon>
        <taxon>Bacillati</taxon>
        <taxon>Actinomycetota</taxon>
        <taxon>Actinomycetes</taxon>
        <taxon>Kitasatosporales</taxon>
        <taxon>Streptomycetaceae</taxon>
        <taxon>Streptomyces</taxon>
    </lineage>
</organism>
<evidence type="ECO:0000313" key="5">
    <source>
        <dbReference type="EMBL" id="GHB01533.1"/>
    </source>
</evidence>
<comment type="caution">
    <text evidence="5">The sequence shown here is derived from an EMBL/GenBank/DDBJ whole genome shotgun (WGS) entry which is preliminary data.</text>
</comment>
<dbReference type="Pfam" id="PF18157">
    <property type="entry name" value="MID_pPIWI_RE"/>
    <property type="match status" value="1"/>
</dbReference>
<dbReference type="AlphaFoldDB" id="A0A918WDA0"/>
<feature type="compositionally biased region" description="Basic and acidic residues" evidence="1">
    <location>
        <begin position="398"/>
        <end position="410"/>
    </location>
</feature>
<reference evidence="5" key="1">
    <citation type="journal article" date="2014" name="Int. J. Syst. Evol. Microbiol.">
        <title>Complete genome sequence of Corynebacterium casei LMG S-19264T (=DSM 44701T), isolated from a smear-ripened cheese.</title>
        <authorList>
            <consortium name="US DOE Joint Genome Institute (JGI-PGF)"/>
            <person name="Walter F."/>
            <person name="Albersmeier A."/>
            <person name="Kalinowski J."/>
            <person name="Ruckert C."/>
        </authorList>
    </citation>
    <scope>NUCLEOTIDE SEQUENCE</scope>
    <source>
        <strain evidence="5">JCM 4518</strain>
    </source>
</reference>
<dbReference type="EMBL" id="BMUL01000016">
    <property type="protein sequence ID" value="GHB01533.1"/>
    <property type="molecule type" value="Genomic_DNA"/>
</dbReference>
<evidence type="ECO:0000259" key="4">
    <source>
        <dbReference type="Pfam" id="PF18157"/>
    </source>
</evidence>
<feature type="domain" description="pPIWI-RE module N-terminal" evidence="3">
    <location>
        <begin position="12"/>
        <end position="418"/>
    </location>
</feature>
<dbReference type="InterPro" id="IPR025085">
    <property type="entry name" value="pPIWI_RE_X"/>
</dbReference>
<evidence type="ECO:0000313" key="6">
    <source>
        <dbReference type="Proteomes" id="UP000644020"/>
    </source>
</evidence>
<feature type="region of interest" description="Disordered" evidence="1">
    <location>
        <begin position="797"/>
        <end position="817"/>
    </location>
</feature>
<reference evidence="5" key="2">
    <citation type="submission" date="2020-09" db="EMBL/GenBank/DDBJ databases">
        <authorList>
            <person name="Sun Q."/>
            <person name="Ohkuma M."/>
        </authorList>
    </citation>
    <scope>NUCLEOTIDE SEQUENCE</scope>
    <source>
        <strain evidence="5">JCM 4518</strain>
    </source>
</reference>
<feature type="domain" description="pPIWI-RE RNaseH" evidence="2">
    <location>
        <begin position="621"/>
        <end position="939"/>
    </location>
</feature>
<dbReference type="InterPro" id="IPR024996">
    <property type="entry name" value="RNaseH_pPIWI_RE"/>
</dbReference>
<evidence type="ECO:0000256" key="1">
    <source>
        <dbReference type="SAM" id="MobiDB-lite"/>
    </source>
</evidence>
<feature type="compositionally biased region" description="Acidic residues" evidence="1">
    <location>
        <begin position="685"/>
        <end position="697"/>
    </location>
</feature>
<name>A0A918WDA0_9ACTN</name>
<feature type="compositionally biased region" description="Acidic residues" evidence="1">
    <location>
        <begin position="708"/>
        <end position="719"/>
    </location>
</feature>
<dbReference type="Proteomes" id="UP000644020">
    <property type="component" value="Unassembled WGS sequence"/>
</dbReference>
<feature type="region of interest" description="Disordered" evidence="1">
    <location>
        <begin position="833"/>
        <end position="853"/>
    </location>
</feature>
<feature type="compositionally biased region" description="Basic residues" evidence="1">
    <location>
        <begin position="387"/>
        <end position="396"/>
    </location>
</feature>
<evidence type="ECO:0000259" key="3">
    <source>
        <dbReference type="Pfam" id="PF13111"/>
    </source>
</evidence>
<feature type="domain" description="Prokaryotic pPIWI-RE MID" evidence="4">
    <location>
        <begin position="473"/>
        <end position="609"/>
    </location>
</feature>
<sequence>MIRYDTIRLAGYVPDPDAEWTVPYYTLALPRPQRKLLLDLYRLGLKRPDDCLAVPVGRLNSLFQALAPEVVSVAKWLDVSHDEPWLYARDPVPADVFATLMHAWVNDLRPEPEHRQAVREALDALRPGELRWERCEVPMLARTPTPAGTAQPDGRLYQLLPDALAGLALDLAPFSYPGGSLGFRGVARRPSDRGAELLSWPPDRYEDRDGRTWWFSALLTLTLQTVPFSPEFRVHLRCGVRRWATRTGPNGLYLPPRRAASVYLLANAPWIDDGTESRASARFSVGRLRYDRALRTRRWEAGGPDGMLSRLRLRQPFPQPDNLIGDPTRWLAGTGGVTAAVVHSAPMGSHGVKAGLMPGDRVPLTEWFEQALPEGLVRTPDPVRANRRPAVRRPAGRRTGEVLDPDTRETTDRRRDMAELLAGEPFRAEFLWLTEPIRDAGVQALATLLGLDGEPVRKPAGEASSSDGETLSWQTPELSVELRLARIGGLADSLALSPVDQRRTSALHAAIADRRAQVVRRLPAASAGDRVSLTLLEIHPKDAYVPRSADPKFALRLGFRDAKRVTQFVVNPRRVPGKPAKADEARARKLEACWTDGFRQLGHRAVPAHGLGPEIPADTQYAALWLVKRRRDGPTRRADLVPIAVRVRPDDPAPERITGWDVRTGEWVPYPMLLMRLAESAELPTADDPDDPDEEPLPEGTGSPAGTEDGDTPDQDEDQNGPTERHRRIVADAVQEVLFGLRDRPTLLLVHAQNARRLWPWLQDGHIEPDRVRIHGRPAQRLAVQGPGLRLVRVREGTDTETPQWWGHGPQTSDDGEEEERVGIATGLWRPPGHAPRNRVFGSTGEKAGPGTKASVMASRWAFRAYTRKGKTGSTIDTDRPAWNPGLLEIVVAGCLPDDDPELWATLAHRLRQSPGRAPLLALPLPLHLARKATEYVLPTTRDQPTEPEEDDGAVQLCFDLGVIAP</sequence>